<reference evidence="3 4" key="1">
    <citation type="journal article" date="2014" name="Mol. Biol. Evol.">
        <title>Massive expansion of Ubiquitination-related gene families within the Chlamydiae.</title>
        <authorList>
            <person name="Domman D."/>
            <person name="Collingro A."/>
            <person name="Lagkouvardos I."/>
            <person name="Gehre L."/>
            <person name="Weinmaier T."/>
            <person name="Rattei T."/>
            <person name="Subtil A."/>
            <person name="Horn M."/>
        </authorList>
    </citation>
    <scope>NUCLEOTIDE SEQUENCE [LARGE SCALE GENOMIC DNA]</scope>
    <source>
        <strain evidence="3 4">EI2</strain>
    </source>
</reference>
<organism evidence="3 4">
    <name type="scientific">Candidatus Protochlamydia amoebophila</name>
    <dbReference type="NCBI Taxonomy" id="362787"/>
    <lineage>
        <taxon>Bacteria</taxon>
        <taxon>Pseudomonadati</taxon>
        <taxon>Chlamydiota</taxon>
        <taxon>Chlamydiia</taxon>
        <taxon>Parachlamydiales</taxon>
        <taxon>Parachlamydiaceae</taxon>
        <taxon>Candidatus Protochlamydia</taxon>
    </lineage>
</organism>
<feature type="signal peptide" evidence="2">
    <location>
        <begin position="1"/>
        <end position="21"/>
    </location>
</feature>
<feature type="coiled-coil region" evidence="1">
    <location>
        <begin position="76"/>
        <end position="103"/>
    </location>
</feature>
<evidence type="ECO:0008006" key="5">
    <source>
        <dbReference type="Google" id="ProtNLM"/>
    </source>
</evidence>
<sequence>MFKQSTKFLLFFLIVFGCTHAINPENSSEIPYIDKRLIELKQHLKELQSSEFNEVVTGQEYMIADWSAYEREIQKFKQIKELERDLQDKIEQLEKRKRELLKQPKSNQ</sequence>
<evidence type="ECO:0000313" key="3">
    <source>
        <dbReference type="EMBL" id="KIC73441.1"/>
    </source>
</evidence>
<accession>A0A0C1JSH0</accession>
<proteinExistence type="predicted"/>
<dbReference type="PROSITE" id="PS51257">
    <property type="entry name" value="PROKAR_LIPOPROTEIN"/>
    <property type="match status" value="1"/>
</dbReference>
<keyword evidence="1" id="KW-0175">Coiled coil</keyword>
<protein>
    <recommendedName>
        <fullName evidence="5">Secreted protein</fullName>
    </recommendedName>
</protein>
<keyword evidence="2" id="KW-0732">Signal</keyword>
<dbReference type="Proteomes" id="UP000031465">
    <property type="component" value="Unassembled WGS sequence"/>
</dbReference>
<dbReference type="RefSeq" id="WP_011175048.1">
    <property type="nucleotide sequence ID" value="NZ_JSAN01000030.1"/>
</dbReference>
<comment type="caution">
    <text evidence="3">The sequence shown here is derived from an EMBL/GenBank/DDBJ whole genome shotgun (WGS) entry which is preliminary data.</text>
</comment>
<name>A0A0C1JSH0_9BACT</name>
<dbReference type="AlphaFoldDB" id="A0A0C1JSH0"/>
<dbReference type="PATRIC" id="fig|362787.3.peg.550"/>
<evidence type="ECO:0000256" key="2">
    <source>
        <dbReference type="SAM" id="SignalP"/>
    </source>
</evidence>
<gene>
    <name evidence="3" type="ORF">DB44_BG01310</name>
</gene>
<evidence type="ECO:0000313" key="4">
    <source>
        <dbReference type="Proteomes" id="UP000031465"/>
    </source>
</evidence>
<evidence type="ECO:0000256" key="1">
    <source>
        <dbReference type="SAM" id="Coils"/>
    </source>
</evidence>
<feature type="chain" id="PRO_5002147953" description="Secreted protein" evidence="2">
    <location>
        <begin position="22"/>
        <end position="108"/>
    </location>
</feature>
<dbReference type="EMBL" id="JSAN01000030">
    <property type="protein sequence ID" value="KIC73441.1"/>
    <property type="molecule type" value="Genomic_DNA"/>
</dbReference>